<dbReference type="GO" id="GO:0045842">
    <property type="term" value="P:positive regulation of mitotic metaphase/anaphase transition"/>
    <property type="evidence" value="ECO:0007669"/>
    <property type="project" value="TreeGrafter"/>
</dbReference>
<keyword evidence="4" id="KW-0498">Mitosis</keyword>
<dbReference type="CDD" id="cd16270">
    <property type="entry name" value="Apc5_N"/>
    <property type="match status" value="1"/>
</dbReference>
<keyword evidence="6" id="KW-0131">Cell cycle</keyword>
<evidence type="ECO:0000313" key="8">
    <source>
        <dbReference type="EMBL" id="KNC47044.1"/>
    </source>
</evidence>
<dbReference type="AlphaFoldDB" id="A0A0L0D3Y9"/>
<evidence type="ECO:0000256" key="6">
    <source>
        <dbReference type="ARBA" id="ARBA00023306"/>
    </source>
</evidence>
<dbReference type="InterPro" id="IPR037679">
    <property type="entry name" value="Apc5"/>
</dbReference>
<dbReference type="GO" id="GO:0031145">
    <property type="term" value="P:anaphase-promoting complex-dependent catabolic process"/>
    <property type="evidence" value="ECO:0007669"/>
    <property type="project" value="TreeGrafter"/>
</dbReference>
<organism evidence="8 9">
    <name type="scientific">Thecamonas trahens ATCC 50062</name>
    <dbReference type="NCBI Taxonomy" id="461836"/>
    <lineage>
        <taxon>Eukaryota</taxon>
        <taxon>Apusozoa</taxon>
        <taxon>Apusomonadida</taxon>
        <taxon>Apusomonadidae</taxon>
        <taxon>Thecamonas</taxon>
    </lineage>
</organism>
<dbReference type="STRING" id="461836.A0A0L0D3Y9"/>
<evidence type="ECO:0000256" key="1">
    <source>
        <dbReference type="ARBA" id="ARBA00007450"/>
    </source>
</evidence>
<keyword evidence="3" id="KW-0132">Cell division</keyword>
<sequence>MLDRVKCLTPHKVALLGLVQYYVENTGSSDLALFLVRELESDEVNEDHGLAYLYRRIQVVNRGSMLCDRLLTLLMTLSESPDALLDTFAALGEMLKADGHYSVADGRLKLDSVMGLFVRRQLLTFNKLSFDGMTRLWRAIVAYKDSHIEFLNSVLRNDEPERAADPLLPDDARTQSQAAFLEALECNEYPGALEAAHRYFDYAIHAAACEAGGGRRAGRGARLTVRPLAVPGVLTPSPLASNLLPYAVLNLAAVHVRFGHGDLARLALLETVQIAQEAHDARCLVEALMWLQQLAPSASEQATLLQRALVRGASLSLPELNAVAAVALAQHAASVPQRPTAVLLSDAAQRSETAPLAVEAYLRTAQQVCANAGLAPLAGLVLATRSAMWLEYGALALAKLEIQTQLEHYTAHGRDTDVASAHCQLALILALHEGGFHLAFESLLRLETLLVSRSVDALVVWYRTALVLAYEAALMRGSLTVALRYATTLVTMGSLPRSPREHVLDARMRVARVHVHAGDTAAALRALPPLEAVVGSVAHAEYKLVEGEVHAAAGSPVTALQHLLMALTLAESFHAAPLHAMVAVALAGVHVELADAPKAASLLASVAPLVLEAAPLYERGRFHLVSARAALAFAEPNLERAEAALESAVVALRKVGALTELAQAHYLQARVVLARGGPEARSRATAAARCVQKCEAAMAKNESSMASSNVLVDTPAGLDLQLQAIRQRSRATFGSPLKVDVASRIGAGLGAVALVDDSDDPTAFVVRELLLAQAQEAGEFE</sequence>
<dbReference type="RefSeq" id="XP_013759824.1">
    <property type="nucleotide sequence ID" value="XM_013904370.1"/>
</dbReference>
<dbReference type="Proteomes" id="UP000054408">
    <property type="component" value="Unassembled WGS sequence"/>
</dbReference>
<keyword evidence="5" id="KW-0833">Ubl conjugation pathway</keyword>
<dbReference type="eggNOG" id="KOG4322">
    <property type="taxonomic scope" value="Eukaryota"/>
</dbReference>
<dbReference type="GO" id="GO:0051301">
    <property type="term" value="P:cell division"/>
    <property type="evidence" value="ECO:0007669"/>
    <property type="project" value="UniProtKB-KW"/>
</dbReference>
<evidence type="ECO:0000313" key="9">
    <source>
        <dbReference type="Proteomes" id="UP000054408"/>
    </source>
</evidence>
<comment type="similarity">
    <text evidence="1">Belongs to the APC5 family.</text>
</comment>
<evidence type="ECO:0000256" key="5">
    <source>
        <dbReference type="ARBA" id="ARBA00022786"/>
    </source>
</evidence>
<evidence type="ECO:0000256" key="3">
    <source>
        <dbReference type="ARBA" id="ARBA00022618"/>
    </source>
</evidence>
<gene>
    <name evidence="8" type="ORF">AMSG_03469</name>
</gene>
<dbReference type="OMA" id="DTEWALA"/>
<evidence type="ECO:0000256" key="2">
    <source>
        <dbReference type="ARBA" id="ARBA00016066"/>
    </source>
</evidence>
<dbReference type="Pfam" id="PF12862">
    <property type="entry name" value="ANAPC5"/>
    <property type="match status" value="1"/>
</dbReference>
<dbReference type="GO" id="GO:0005680">
    <property type="term" value="C:anaphase-promoting complex"/>
    <property type="evidence" value="ECO:0007669"/>
    <property type="project" value="InterPro"/>
</dbReference>
<feature type="domain" description="Anaphase-promoting complex subunit 5" evidence="7">
    <location>
        <begin position="179"/>
        <end position="294"/>
    </location>
</feature>
<name>A0A0L0D3Y9_THETB</name>
<dbReference type="PANTHER" id="PTHR12830">
    <property type="entry name" value="ANAPHASE-PROMOTING COMPLEX SUBUNIT 5"/>
    <property type="match status" value="1"/>
</dbReference>
<reference evidence="8 9" key="1">
    <citation type="submission" date="2010-05" db="EMBL/GenBank/DDBJ databases">
        <title>The Genome Sequence of Thecamonas trahens ATCC 50062.</title>
        <authorList>
            <consortium name="The Broad Institute Genome Sequencing Platform"/>
            <person name="Russ C."/>
            <person name="Cuomo C."/>
            <person name="Shea T."/>
            <person name="Young S.K."/>
            <person name="Zeng Q."/>
            <person name="Koehrsen M."/>
            <person name="Haas B."/>
            <person name="Borodovsky M."/>
            <person name="Guigo R."/>
            <person name="Alvarado L."/>
            <person name="Berlin A."/>
            <person name="Bochicchio J."/>
            <person name="Borenstein D."/>
            <person name="Chapman S."/>
            <person name="Chen Z."/>
            <person name="Freedman E."/>
            <person name="Gellesch M."/>
            <person name="Goldberg J."/>
            <person name="Griggs A."/>
            <person name="Gujja S."/>
            <person name="Heilman E."/>
            <person name="Heiman D."/>
            <person name="Hepburn T."/>
            <person name="Howarth C."/>
            <person name="Jen D."/>
            <person name="Larson L."/>
            <person name="Mehta T."/>
            <person name="Park D."/>
            <person name="Pearson M."/>
            <person name="Roberts A."/>
            <person name="Saif S."/>
            <person name="Shenoy N."/>
            <person name="Sisk P."/>
            <person name="Stolte C."/>
            <person name="Sykes S."/>
            <person name="Thomson T."/>
            <person name="Walk T."/>
            <person name="White J."/>
            <person name="Yandava C."/>
            <person name="Burger G."/>
            <person name="Gray M.W."/>
            <person name="Holland P.W.H."/>
            <person name="King N."/>
            <person name="Lang F.B.F."/>
            <person name="Roger A.J."/>
            <person name="Ruiz-Trillo I."/>
            <person name="Lander E."/>
            <person name="Nusbaum C."/>
        </authorList>
    </citation>
    <scope>NUCLEOTIDE SEQUENCE [LARGE SCALE GENOMIC DNA]</scope>
    <source>
        <strain evidence="8 9">ATCC 50062</strain>
    </source>
</reference>
<evidence type="ECO:0000256" key="4">
    <source>
        <dbReference type="ARBA" id="ARBA00022776"/>
    </source>
</evidence>
<proteinExistence type="inferred from homology"/>
<protein>
    <recommendedName>
        <fullName evidence="2">Anaphase-promoting complex subunit 5</fullName>
    </recommendedName>
</protein>
<keyword evidence="9" id="KW-1185">Reference proteome</keyword>
<dbReference type="InterPro" id="IPR026000">
    <property type="entry name" value="Apc5_dom"/>
</dbReference>
<dbReference type="PANTHER" id="PTHR12830:SF9">
    <property type="entry name" value="ANAPHASE-PROMOTING COMPLEX SUBUNIT 5"/>
    <property type="match status" value="1"/>
</dbReference>
<evidence type="ECO:0000259" key="7">
    <source>
        <dbReference type="Pfam" id="PF12862"/>
    </source>
</evidence>
<dbReference type="GeneID" id="25563069"/>
<dbReference type="GO" id="GO:0070979">
    <property type="term" value="P:protein K11-linked ubiquitination"/>
    <property type="evidence" value="ECO:0007669"/>
    <property type="project" value="TreeGrafter"/>
</dbReference>
<dbReference type="OrthoDB" id="2504561at2759"/>
<accession>A0A0L0D3Y9</accession>
<dbReference type="EMBL" id="GL349445">
    <property type="protein sequence ID" value="KNC47044.1"/>
    <property type="molecule type" value="Genomic_DNA"/>
</dbReference>